<dbReference type="OrthoDB" id="10150907at2759"/>
<accession>A0A813QZI1</accession>
<comment type="caution">
    <text evidence="2">The sequence shown here is derived from an EMBL/GenBank/DDBJ whole genome shotgun (WGS) entry which is preliminary data.</text>
</comment>
<evidence type="ECO:0000256" key="1">
    <source>
        <dbReference type="SAM" id="SignalP"/>
    </source>
</evidence>
<keyword evidence="3" id="KW-1185">Reference proteome</keyword>
<dbReference type="AlphaFoldDB" id="A0A813QZI1"/>
<evidence type="ECO:0000313" key="2">
    <source>
        <dbReference type="EMBL" id="CAF0774770.1"/>
    </source>
</evidence>
<evidence type="ECO:0000313" key="3">
    <source>
        <dbReference type="Proteomes" id="UP000663879"/>
    </source>
</evidence>
<dbReference type="SUPFAM" id="SSF57302">
    <property type="entry name" value="Snake toxin-like"/>
    <property type="match status" value="1"/>
</dbReference>
<keyword evidence="1" id="KW-0732">Signal</keyword>
<proteinExistence type="predicted"/>
<feature type="chain" id="PRO_5032520949" evidence="1">
    <location>
        <begin position="25"/>
        <end position="137"/>
    </location>
</feature>
<organism evidence="2 3">
    <name type="scientific">Brachionus calyciflorus</name>
    <dbReference type="NCBI Taxonomy" id="104777"/>
    <lineage>
        <taxon>Eukaryota</taxon>
        <taxon>Metazoa</taxon>
        <taxon>Spiralia</taxon>
        <taxon>Gnathifera</taxon>
        <taxon>Rotifera</taxon>
        <taxon>Eurotatoria</taxon>
        <taxon>Monogononta</taxon>
        <taxon>Pseudotrocha</taxon>
        <taxon>Ploima</taxon>
        <taxon>Brachionidae</taxon>
        <taxon>Brachionus</taxon>
    </lineage>
</organism>
<dbReference type="EMBL" id="CAJNOC010000545">
    <property type="protein sequence ID" value="CAF0774770.1"/>
    <property type="molecule type" value="Genomic_DNA"/>
</dbReference>
<sequence>MMKKYTVLFLIVSLISIQFNSISALKCKKGFGISSKNSDPITYFYDNSDTDCGGTDATNPFSKPKGCFKTVHTLSDGSEYVKKGCLTENELVTGSENFGSKIFQYVCNADNCNHSNNLKFSFSFISTLLLISIFKFF</sequence>
<gene>
    <name evidence="2" type="ORF">OXX778_LOCUS5145</name>
</gene>
<name>A0A813QZI1_9BILA</name>
<dbReference type="InterPro" id="IPR045860">
    <property type="entry name" value="Snake_toxin-like_sf"/>
</dbReference>
<reference evidence="2" key="1">
    <citation type="submission" date="2021-02" db="EMBL/GenBank/DDBJ databases">
        <authorList>
            <person name="Nowell W R."/>
        </authorList>
    </citation>
    <scope>NUCLEOTIDE SEQUENCE</scope>
    <source>
        <strain evidence="2">Ploen Becks lab</strain>
    </source>
</reference>
<feature type="signal peptide" evidence="1">
    <location>
        <begin position="1"/>
        <end position="24"/>
    </location>
</feature>
<dbReference type="Proteomes" id="UP000663879">
    <property type="component" value="Unassembled WGS sequence"/>
</dbReference>
<protein>
    <submittedName>
        <fullName evidence="2">Uncharacterized protein</fullName>
    </submittedName>
</protein>